<feature type="transmembrane region" description="Helical" evidence="1">
    <location>
        <begin position="27"/>
        <end position="45"/>
    </location>
</feature>
<organism evidence="2 3">
    <name type="scientific">Hymenobacter yonginensis</name>
    <dbReference type="NCBI Taxonomy" id="748197"/>
    <lineage>
        <taxon>Bacteria</taxon>
        <taxon>Pseudomonadati</taxon>
        <taxon>Bacteroidota</taxon>
        <taxon>Cytophagia</taxon>
        <taxon>Cytophagales</taxon>
        <taxon>Hymenobacteraceae</taxon>
        <taxon>Hymenobacter</taxon>
    </lineage>
</organism>
<dbReference type="RefSeq" id="WP_270128281.1">
    <property type="nucleotide sequence ID" value="NZ_CP115396.1"/>
</dbReference>
<dbReference type="EMBL" id="CP115396">
    <property type="protein sequence ID" value="WBO85655.1"/>
    <property type="molecule type" value="Genomic_DNA"/>
</dbReference>
<evidence type="ECO:0000256" key="1">
    <source>
        <dbReference type="SAM" id="Phobius"/>
    </source>
</evidence>
<reference evidence="2 3" key="1">
    <citation type="journal article" date="2011" name="Int. J. Syst. Evol. Microbiol.">
        <title>Hymenobacter yonginensis sp. nov., isolated from a mesotrophic artificial lake.</title>
        <authorList>
            <person name="Joung Y."/>
            <person name="Cho S.H."/>
            <person name="Kim H."/>
            <person name="Kim S.B."/>
            <person name="Joh K."/>
        </authorList>
    </citation>
    <scope>NUCLEOTIDE SEQUENCE [LARGE SCALE GENOMIC DNA]</scope>
    <source>
        <strain evidence="2 3">KCTC 22745</strain>
    </source>
</reference>
<name>A0ABY7PS17_9BACT</name>
<feature type="transmembrane region" description="Helical" evidence="1">
    <location>
        <begin position="151"/>
        <end position="171"/>
    </location>
</feature>
<evidence type="ECO:0008006" key="4">
    <source>
        <dbReference type="Google" id="ProtNLM"/>
    </source>
</evidence>
<protein>
    <recommendedName>
        <fullName evidence="4">DUF3592 domain-containing protein</fullName>
    </recommendedName>
</protein>
<evidence type="ECO:0000313" key="3">
    <source>
        <dbReference type="Proteomes" id="UP001211872"/>
    </source>
</evidence>
<keyword evidence="3" id="KW-1185">Reference proteome</keyword>
<keyword evidence="1" id="KW-0812">Transmembrane</keyword>
<keyword evidence="1" id="KW-0472">Membrane</keyword>
<dbReference type="Proteomes" id="UP001211872">
    <property type="component" value="Chromosome"/>
</dbReference>
<gene>
    <name evidence="2" type="ORF">O9Z63_05265</name>
</gene>
<accession>A0ABY7PS17</accession>
<sequence>MNISLLFSINAFDTLNKLRGSISLEPTLFIVFYGSVIVLGLWALSELVLPREVSLISGGMVIKRGFIVVNRIPYDSISTLTFGKANIEKSRAGSLKNDTVAKGEKVQIQVHNKTVQVYSFQINGYAVFRQKLINLSVKAKIVGARRYSDDVGYGFLTVGGLFLLAMTYIVVLK</sequence>
<proteinExistence type="predicted"/>
<evidence type="ECO:0000313" key="2">
    <source>
        <dbReference type="EMBL" id="WBO85655.1"/>
    </source>
</evidence>
<keyword evidence="1" id="KW-1133">Transmembrane helix</keyword>